<organism evidence="4 5">
    <name type="scientific">Nannocystis pusilla</name>
    <dbReference type="NCBI Taxonomy" id="889268"/>
    <lineage>
        <taxon>Bacteria</taxon>
        <taxon>Pseudomonadati</taxon>
        <taxon>Myxococcota</taxon>
        <taxon>Polyangia</taxon>
        <taxon>Nannocystales</taxon>
        <taxon>Nannocystaceae</taxon>
        <taxon>Nannocystis</taxon>
    </lineage>
</organism>
<feature type="region of interest" description="Disordered" evidence="1">
    <location>
        <begin position="19"/>
        <end position="112"/>
    </location>
</feature>
<dbReference type="PROSITE" id="PS51820">
    <property type="entry name" value="PA14"/>
    <property type="match status" value="1"/>
</dbReference>
<dbReference type="SUPFAM" id="SSF56988">
    <property type="entry name" value="Anthrax protective antigen"/>
    <property type="match status" value="1"/>
</dbReference>
<evidence type="ECO:0000256" key="2">
    <source>
        <dbReference type="SAM" id="SignalP"/>
    </source>
</evidence>
<keyword evidence="5" id="KW-1185">Reference proteome</keyword>
<sequence>MLRTSVILVASFGLLAGCASSSANSPNTQSPDAGKVDYDVGAPSSGAGGTPTDSNSDGGAEPAVKPRDSTTTRGATVGPKVVKRIAATKPPKPEEPETPATKPKPGRATTPNGLLAEVFTIPADTERLPDFAGLTAKSVFIAPNLDSSAAAPLAGLPKGTAAPIALRFTGSVNVLTAGEYKLCTATDDGSQLYIEDTLIVDADGVKTEAAEVCETVSLDPGEYTLELRSFHTAAPIAVRLSWAEGKDGTPVAIPIKSLFKPEDADARVKARK</sequence>
<dbReference type="InterPro" id="IPR037524">
    <property type="entry name" value="PA14/GLEYA"/>
</dbReference>
<feature type="chain" id="PRO_5046229947" description="PA14 domain-containing protein" evidence="2">
    <location>
        <begin position="24"/>
        <end position="272"/>
    </location>
</feature>
<evidence type="ECO:0000313" key="4">
    <source>
        <dbReference type="EMBL" id="MBZ5714473.1"/>
    </source>
</evidence>
<feature type="compositionally biased region" description="Polar residues" evidence="1">
    <location>
        <begin position="19"/>
        <end position="31"/>
    </location>
</feature>
<dbReference type="Proteomes" id="UP001139031">
    <property type="component" value="Unassembled WGS sequence"/>
</dbReference>
<protein>
    <recommendedName>
        <fullName evidence="3">PA14 domain-containing protein</fullName>
    </recommendedName>
</protein>
<evidence type="ECO:0000256" key="1">
    <source>
        <dbReference type="SAM" id="MobiDB-lite"/>
    </source>
</evidence>
<evidence type="ECO:0000313" key="5">
    <source>
        <dbReference type="Proteomes" id="UP001139031"/>
    </source>
</evidence>
<accession>A0ABS7U1R8</accession>
<keyword evidence="2" id="KW-0732">Signal</keyword>
<dbReference type="RefSeq" id="WP_224196195.1">
    <property type="nucleotide sequence ID" value="NZ_JAIRAU010000047.1"/>
</dbReference>
<dbReference type="EMBL" id="JAIRAU010000047">
    <property type="protein sequence ID" value="MBZ5714473.1"/>
    <property type="molecule type" value="Genomic_DNA"/>
</dbReference>
<dbReference type="Gene3D" id="3.90.182.10">
    <property type="entry name" value="Toxin - Anthrax Protective Antigen,domain 1"/>
    <property type="match status" value="1"/>
</dbReference>
<evidence type="ECO:0000259" key="3">
    <source>
        <dbReference type="PROSITE" id="PS51820"/>
    </source>
</evidence>
<comment type="caution">
    <text evidence="4">The sequence shown here is derived from an EMBL/GenBank/DDBJ whole genome shotgun (WGS) entry which is preliminary data.</text>
</comment>
<feature type="domain" description="PA14" evidence="3">
    <location>
        <begin position="109"/>
        <end position="257"/>
    </location>
</feature>
<reference evidence="4" key="1">
    <citation type="submission" date="2021-08" db="EMBL/GenBank/DDBJ databases">
        <authorList>
            <person name="Stevens D.C."/>
        </authorList>
    </citation>
    <scope>NUCLEOTIDE SEQUENCE</scope>
    <source>
        <strain evidence="4">DSM 53165</strain>
    </source>
</reference>
<gene>
    <name evidence="4" type="ORF">K7C98_35015</name>
</gene>
<proteinExistence type="predicted"/>
<dbReference type="PROSITE" id="PS51257">
    <property type="entry name" value="PROKAR_LIPOPROTEIN"/>
    <property type="match status" value="1"/>
</dbReference>
<feature type="signal peptide" evidence="2">
    <location>
        <begin position="1"/>
        <end position="23"/>
    </location>
</feature>
<name>A0ABS7U1R8_9BACT</name>